<feature type="compositionally biased region" description="Basic and acidic residues" evidence="1">
    <location>
        <begin position="158"/>
        <end position="187"/>
    </location>
</feature>
<feature type="compositionally biased region" description="Acidic residues" evidence="1">
    <location>
        <begin position="188"/>
        <end position="199"/>
    </location>
</feature>
<proteinExistence type="predicted"/>
<comment type="caution">
    <text evidence="2">The sequence shown here is derived from an EMBL/GenBank/DDBJ whole genome shotgun (WGS) entry which is preliminary data.</text>
</comment>
<accession>A0AAN9U7S0</accession>
<evidence type="ECO:0000313" key="3">
    <source>
        <dbReference type="Proteomes" id="UP001320420"/>
    </source>
</evidence>
<feature type="region of interest" description="Disordered" evidence="1">
    <location>
        <begin position="1"/>
        <end position="32"/>
    </location>
</feature>
<feature type="compositionally biased region" description="Low complexity" evidence="1">
    <location>
        <begin position="371"/>
        <end position="384"/>
    </location>
</feature>
<name>A0AAN9U7S0_9PEZI</name>
<feature type="region of interest" description="Disordered" evidence="1">
    <location>
        <begin position="151"/>
        <end position="248"/>
    </location>
</feature>
<sequence>MPPANLRGVAPTPHIQEARPGENEQPPFNVDSVKKTIGTAAGELPLSPVMDPSFWDQRKKHHEPKGRAKSALNSVERQFRKNPYGKLTTSLDPQYFSLQRVSPPPAQALGTPVRSDSMTKIRLPNFFLQDFTLIQHPETGHPWWMPHSLLQKPTKARRPPEPEEQSPRELGLDDKSKSIADEIREGVLEEQEAEGEAAEGEQAQPQQDDVEVVEKETTITTAKDESLPQSPPGPNTIQEEDEGGKPFGPSAYVLARHELLTAMTMKKSGFTSTQRRLVGSPSSQYSALTGKAIWREDMGALVLDKMRRRIADHLLYLAQLVREADRFYIVRCYGWADVPHKVKGSVLWFAEPPASPSAALAGTSNAPYTPGSSASSEAGTKAAGSGTGGKGPGQFAVLDTWTVVLQGQKVPTSVAVHNMPALFGAELAAELQREGRGVFGGDGASRYDDMAHGSIFMLAGRRTVEVQASLWKLQGYLADYREPPWSWREEGEEERGW</sequence>
<organism evidence="2 3">
    <name type="scientific">Diatrype stigma</name>
    <dbReference type="NCBI Taxonomy" id="117547"/>
    <lineage>
        <taxon>Eukaryota</taxon>
        <taxon>Fungi</taxon>
        <taxon>Dikarya</taxon>
        <taxon>Ascomycota</taxon>
        <taxon>Pezizomycotina</taxon>
        <taxon>Sordariomycetes</taxon>
        <taxon>Xylariomycetidae</taxon>
        <taxon>Xylariales</taxon>
        <taxon>Diatrypaceae</taxon>
        <taxon>Diatrype</taxon>
    </lineage>
</organism>
<evidence type="ECO:0000256" key="1">
    <source>
        <dbReference type="SAM" id="MobiDB-lite"/>
    </source>
</evidence>
<dbReference type="AlphaFoldDB" id="A0AAN9U7S0"/>
<keyword evidence="3" id="KW-1185">Reference proteome</keyword>
<gene>
    <name evidence="2" type="ORF">SLS62_010805</name>
</gene>
<evidence type="ECO:0000313" key="2">
    <source>
        <dbReference type="EMBL" id="KAK7742185.1"/>
    </source>
</evidence>
<dbReference type="EMBL" id="JAKJXP020000148">
    <property type="protein sequence ID" value="KAK7742185.1"/>
    <property type="molecule type" value="Genomic_DNA"/>
</dbReference>
<reference evidence="2 3" key="1">
    <citation type="submission" date="2024-02" db="EMBL/GenBank/DDBJ databases">
        <title>De novo assembly and annotation of 12 fungi associated with fruit tree decline syndrome in Ontario, Canada.</title>
        <authorList>
            <person name="Sulman M."/>
            <person name="Ellouze W."/>
            <person name="Ilyukhin E."/>
        </authorList>
    </citation>
    <scope>NUCLEOTIDE SEQUENCE [LARGE SCALE GENOMIC DNA]</scope>
    <source>
        <strain evidence="2 3">M11/M66-122</strain>
    </source>
</reference>
<feature type="region of interest" description="Disordered" evidence="1">
    <location>
        <begin position="361"/>
        <end position="389"/>
    </location>
</feature>
<dbReference type="Proteomes" id="UP001320420">
    <property type="component" value="Unassembled WGS sequence"/>
</dbReference>
<protein>
    <submittedName>
        <fullName evidence="2">Uncharacterized protein</fullName>
    </submittedName>
</protein>
<feature type="compositionally biased region" description="Basic and acidic residues" evidence="1">
    <location>
        <begin position="212"/>
        <end position="226"/>
    </location>
</feature>